<dbReference type="Gene3D" id="3.40.50.850">
    <property type="entry name" value="Isochorismatase-like"/>
    <property type="match status" value="1"/>
</dbReference>
<dbReference type="AlphaFoldDB" id="U1PPZ4"/>
<dbReference type="GO" id="GO:0016787">
    <property type="term" value="F:hydrolase activity"/>
    <property type="evidence" value="ECO:0007669"/>
    <property type="project" value="UniProtKB-KW"/>
</dbReference>
<accession>U1PPZ4</accession>
<sequence>MHSFLAFDIDTILVAGAMMNVCVHHTAQGAHERDFVFRVVEEYTAGTSQSPHDAALEMLDYLQSGRVHSLTSVTTVSKGLPRQSSGRED</sequence>
<dbReference type="Pfam" id="PF00857">
    <property type="entry name" value="Isochorismatase"/>
    <property type="match status" value="1"/>
</dbReference>
<dbReference type="InterPro" id="IPR036380">
    <property type="entry name" value="Isochorismatase-like_sf"/>
</dbReference>
<dbReference type="Proteomes" id="UP000030710">
    <property type="component" value="Unassembled WGS sequence"/>
</dbReference>
<feature type="domain" description="Isochorismatase-like" evidence="2">
    <location>
        <begin position="9"/>
        <end position="60"/>
    </location>
</feature>
<name>U1PPZ4_9EURY</name>
<dbReference type="EMBL" id="KE356561">
    <property type="protein sequence ID" value="ERG94366.1"/>
    <property type="molecule type" value="Genomic_DNA"/>
</dbReference>
<dbReference type="HOGENOM" id="CLU_2447616_0_0_2"/>
<dbReference type="PANTHER" id="PTHR43540:SF6">
    <property type="entry name" value="ISOCHORISMATASE-LIKE DOMAIN-CONTAINING PROTEIN"/>
    <property type="match status" value="1"/>
</dbReference>
<reference evidence="3 4" key="1">
    <citation type="journal article" date="2013" name="PLoS ONE">
        <title>Assembly-driven community genomics of a hypersaline microbial ecosystem.</title>
        <authorList>
            <person name="Podell S."/>
            <person name="Ugalde J.A."/>
            <person name="Narasingarao P."/>
            <person name="Banfield J.F."/>
            <person name="Heidelberg K.B."/>
            <person name="Allen E.E."/>
        </authorList>
    </citation>
    <scope>NUCLEOTIDE SEQUENCE [LARGE SCALE GENOMIC DNA]</scope>
    <source>
        <strain evidence="4">J07HQW2</strain>
    </source>
</reference>
<protein>
    <submittedName>
        <fullName evidence="3">Nicotinamidase-like amidase</fullName>
    </submittedName>
</protein>
<organism evidence="3 4">
    <name type="scientific">Haloquadratum walsbyi J07HQW2</name>
    <dbReference type="NCBI Taxonomy" id="1238425"/>
    <lineage>
        <taxon>Archaea</taxon>
        <taxon>Methanobacteriati</taxon>
        <taxon>Methanobacteriota</taxon>
        <taxon>Stenosarchaea group</taxon>
        <taxon>Halobacteria</taxon>
        <taxon>Halobacteriales</taxon>
        <taxon>Haloferacaceae</taxon>
        <taxon>Haloquadratum</taxon>
    </lineage>
</organism>
<keyword evidence="1" id="KW-0378">Hydrolase</keyword>
<evidence type="ECO:0000256" key="1">
    <source>
        <dbReference type="ARBA" id="ARBA00022801"/>
    </source>
</evidence>
<gene>
    <name evidence="3" type="ORF">J07HQW2_00800</name>
</gene>
<dbReference type="InterPro" id="IPR050272">
    <property type="entry name" value="Isochorismatase-like_hydrls"/>
</dbReference>
<evidence type="ECO:0000259" key="2">
    <source>
        <dbReference type="Pfam" id="PF00857"/>
    </source>
</evidence>
<evidence type="ECO:0000313" key="4">
    <source>
        <dbReference type="Proteomes" id="UP000030710"/>
    </source>
</evidence>
<proteinExistence type="predicted"/>
<dbReference type="PANTHER" id="PTHR43540">
    <property type="entry name" value="PEROXYUREIDOACRYLATE/UREIDOACRYLATE AMIDOHYDROLASE-RELATED"/>
    <property type="match status" value="1"/>
</dbReference>
<evidence type="ECO:0000313" key="3">
    <source>
        <dbReference type="EMBL" id="ERG94366.1"/>
    </source>
</evidence>
<dbReference type="SUPFAM" id="SSF52499">
    <property type="entry name" value="Isochorismatase-like hydrolases"/>
    <property type="match status" value="1"/>
</dbReference>
<dbReference type="InterPro" id="IPR000868">
    <property type="entry name" value="Isochorismatase-like_dom"/>
</dbReference>